<evidence type="ECO:0000313" key="1">
    <source>
        <dbReference type="EMBL" id="CAK9145442.1"/>
    </source>
</evidence>
<protein>
    <submittedName>
        <fullName evidence="1">Uncharacterized protein</fullName>
    </submittedName>
</protein>
<dbReference type="EMBL" id="CAUOFW020001491">
    <property type="protein sequence ID" value="CAK9145442.1"/>
    <property type="molecule type" value="Genomic_DNA"/>
</dbReference>
<reference evidence="1 2" key="1">
    <citation type="submission" date="2024-02" db="EMBL/GenBank/DDBJ databases">
        <authorList>
            <person name="Vignale AGUSTIN F."/>
            <person name="Sosa J E."/>
            <person name="Modenutti C."/>
        </authorList>
    </citation>
    <scope>NUCLEOTIDE SEQUENCE [LARGE SCALE GENOMIC DNA]</scope>
</reference>
<name>A0ABC8RLX5_9AQUA</name>
<comment type="caution">
    <text evidence="1">The sequence shown here is derived from an EMBL/GenBank/DDBJ whole genome shotgun (WGS) entry which is preliminary data.</text>
</comment>
<dbReference type="AlphaFoldDB" id="A0ABC8RLX5"/>
<dbReference type="Proteomes" id="UP001642360">
    <property type="component" value="Unassembled WGS sequence"/>
</dbReference>
<keyword evidence="2" id="KW-1185">Reference proteome</keyword>
<organism evidence="1 2">
    <name type="scientific">Ilex paraguariensis</name>
    <name type="common">yerba mate</name>
    <dbReference type="NCBI Taxonomy" id="185542"/>
    <lineage>
        <taxon>Eukaryota</taxon>
        <taxon>Viridiplantae</taxon>
        <taxon>Streptophyta</taxon>
        <taxon>Embryophyta</taxon>
        <taxon>Tracheophyta</taxon>
        <taxon>Spermatophyta</taxon>
        <taxon>Magnoliopsida</taxon>
        <taxon>eudicotyledons</taxon>
        <taxon>Gunneridae</taxon>
        <taxon>Pentapetalae</taxon>
        <taxon>asterids</taxon>
        <taxon>campanulids</taxon>
        <taxon>Aquifoliales</taxon>
        <taxon>Aquifoliaceae</taxon>
        <taxon>Ilex</taxon>
    </lineage>
</organism>
<dbReference type="PANTHER" id="PTHR31350:SF29">
    <property type="entry name" value="PROTEIN SIRB1 N-TERMINAL DOMAIN-CONTAINING PROTEIN"/>
    <property type="match status" value="1"/>
</dbReference>
<accession>A0ABC8RLX5</accession>
<dbReference type="PANTHER" id="PTHR31350">
    <property type="entry name" value="SI:DKEY-261L7.2"/>
    <property type="match status" value="1"/>
</dbReference>
<sequence>MPSNFLNVSYHSLNACERLILLETDPKELRDYSILLYHCGFYEESQKYLELYQETKKQSSDSVGDLQEDAVEKLMTRLNLILMEDGWSRPSSARSFLCNNSDPW</sequence>
<proteinExistence type="predicted"/>
<gene>
    <name evidence="1" type="ORF">ILEXP_LOCUS13255</name>
</gene>
<evidence type="ECO:0000313" key="2">
    <source>
        <dbReference type="Proteomes" id="UP001642360"/>
    </source>
</evidence>